<organism evidence="4 5">
    <name type="scientific">Handroanthus impetiginosus</name>
    <dbReference type="NCBI Taxonomy" id="429701"/>
    <lineage>
        <taxon>Eukaryota</taxon>
        <taxon>Viridiplantae</taxon>
        <taxon>Streptophyta</taxon>
        <taxon>Embryophyta</taxon>
        <taxon>Tracheophyta</taxon>
        <taxon>Spermatophyta</taxon>
        <taxon>Magnoliopsida</taxon>
        <taxon>eudicotyledons</taxon>
        <taxon>Gunneridae</taxon>
        <taxon>Pentapetalae</taxon>
        <taxon>asterids</taxon>
        <taxon>lamiids</taxon>
        <taxon>Lamiales</taxon>
        <taxon>Bignoniaceae</taxon>
        <taxon>Crescentiina</taxon>
        <taxon>Tabebuia alliance</taxon>
        <taxon>Handroanthus</taxon>
    </lineage>
</organism>
<dbReference type="PANTHER" id="PTHR33127">
    <property type="entry name" value="TRANSMEMBRANE PROTEIN"/>
    <property type="match status" value="1"/>
</dbReference>
<evidence type="ECO:0000259" key="2">
    <source>
        <dbReference type="Pfam" id="PF00646"/>
    </source>
</evidence>
<sequence length="407" mass="47140">MGDWMICLQPRLSEIEICLADVPRDILSLILSKLFFKDHCNFKLVCKSWNLICPVWPPLPLPIDSPEFRSPCLMIPHRSNCSWKIFHSLFNNSYYLEFPELVDTEILYSKYGWLLMSKDELTIFFFNPFTREKIKLPPTTKSFLSICFTSPPTSSNCIIFGILSTEIRNHIDFSFIKVGDEEWKSKSFITYPDIVISNCPPVFLNGVYYCLECKFRNIMTFDLTKEEYECMLIEYDKCSEESTSVNEEKEEEENEDEDDNCSEESTSVNEEEDGEEGEEDEEEDKGPPITHESYMVEVDGDIWCVFVTSNERRVSIQKLDLSKKRWIKIESLGDKCLYISINGSFAETSNVGGTANKIYFNKFYGKSGVMYSMTSRRYYSIGGGFASKDAYELTEVDYGVWLEPTLD</sequence>
<evidence type="ECO:0000313" key="5">
    <source>
        <dbReference type="Proteomes" id="UP000231279"/>
    </source>
</evidence>
<evidence type="ECO:0000313" key="4">
    <source>
        <dbReference type="EMBL" id="PIN10680.1"/>
    </source>
</evidence>
<dbReference type="Pfam" id="PF03478">
    <property type="entry name" value="Beta-prop_KIB1-4"/>
    <property type="match status" value="1"/>
</dbReference>
<dbReference type="STRING" id="429701.A0A2G9H096"/>
<dbReference type="EMBL" id="NKXS01003156">
    <property type="protein sequence ID" value="PIN10680.1"/>
    <property type="molecule type" value="Genomic_DNA"/>
</dbReference>
<comment type="caution">
    <text evidence="4">The sequence shown here is derived from an EMBL/GenBank/DDBJ whole genome shotgun (WGS) entry which is preliminary data.</text>
</comment>
<dbReference type="AlphaFoldDB" id="A0A2G9H096"/>
<dbReference type="Pfam" id="PF00646">
    <property type="entry name" value="F-box"/>
    <property type="match status" value="1"/>
</dbReference>
<name>A0A2G9H096_9LAMI</name>
<feature type="domain" description="KIB1-4 beta-propeller" evidence="3">
    <location>
        <begin position="92"/>
        <end position="362"/>
    </location>
</feature>
<dbReference type="PANTHER" id="PTHR33127:SF5">
    <property type="entry name" value="TRANSMEMBRANE PROTEIN"/>
    <property type="match status" value="1"/>
</dbReference>
<dbReference type="Gene3D" id="1.20.1280.50">
    <property type="match status" value="1"/>
</dbReference>
<feature type="compositionally biased region" description="Acidic residues" evidence="1">
    <location>
        <begin position="269"/>
        <end position="284"/>
    </location>
</feature>
<evidence type="ECO:0000259" key="3">
    <source>
        <dbReference type="Pfam" id="PF03478"/>
    </source>
</evidence>
<dbReference type="CDD" id="cd09917">
    <property type="entry name" value="F-box_SF"/>
    <property type="match status" value="1"/>
</dbReference>
<protein>
    <submittedName>
        <fullName evidence="4">Uncharacterized protein</fullName>
    </submittedName>
</protein>
<accession>A0A2G9H096</accession>
<dbReference type="Proteomes" id="UP000231279">
    <property type="component" value="Unassembled WGS sequence"/>
</dbReference>
<keyword evidence="5" id="KW-1185">Reference proteome</keyword>
<proteinExistence type="predicted"/>
<dbReference type="InterPro" id="IPR005174">
    <property type="entry name" value="KIB1-4_b-propeller"/>
</dbReference>
<feature type="compositionally biased region" description="Acidic residues" evidence="1">
    <location>
        <begin position="248"/>
        <end position="262"/>
    </location>
</feature>
<dbReference type="InterPro" id="IPR001810">
    <property type="entry name" value="F-box_dom"/>
</dbReference>
<dbReference type="InterPro" id="IPR036047">
    <property type="entry name" value="F-box-like_dom_sf"/>
</dbReference>
<gene>
    <name evidence="4" type="ORF">CDL12_16722</name>
</gene>
<feature type="domain" description="F-box" evidence="2">
    <location>
        <begin position="21"/>
        <end position="53"/>
    </location>
</feature>
<evidence type="ECO:0000256" key="1">
    <source>
        <dbReference type="SAM" id="MobiDB-lite"/>
    </source>
</evidence>
<feature type="region of interest" description="Disordered" evidence="1">
    <location>
        <begin position="242"/>
        <end position="289"/>
    </location>
</feature>
<dbReference type="SUPFAM" id="SSF81383">
    <property type="entry name" value="F-box domain"/>
    <property type="match status" value="1"/>
</dbReference>
<dbReference type="OrthoDB" id="909419at2759"/>
<reference evidence="5" key="1">
    <citation type="journal article" date="2018" name="Gigascience">
        <title>Genome assembly of the Pink Ipe (Handroanthus impetiginosus, Bignoniaceae), a highly valued, ecologically keystone Neotropical timber forest tree.</title>
        <authorList>
            <person name="Silva-Junior O.B."/>
            <person name="Grattapaglia D."/>
            <person name="Novaes E."/>
            <person name="Collevatti R.G."/>
        </authorList>
    </citation>
    <scope>NUCLEOTIDE SEQUENCE [LARGE SCALE GENOMIC DNA]</scope>
    <source>
        <strain evidence="5">cv. UFG-1</strain>
    </source>
</reference>